<evidence type="ECO:0000313" key="2">
    <source>
        <dbReference type="Proteomes" id="UP000011514"/>
    </source>
</evidence>
<sequence>MTASIEVRGGSTELMEDMRDAVHRRVEAAGEMHGCDTEITRTGESIRQDCDEELVDPVSEVVTDRSDSLSLIRRDALAASEDATYLMRAVTENGGTATYVGIGGSNPSGHHTPTFDIDEESLSIGVDVLSTAVRKLLS</sequence>
<dbReference type="GO" id="GO:0046657">
    <property type="term" value="P:folic acid catabolic process"/>
    <property type="evidence" value="ECO:0007669"/>
    <property type="project" value="TreeGrafter"/>
</dbReference>
<dbReference type="Proteomes" id="UP000011514">
    <property type="component" value="Unassembled WGS sequence"/>
</dbReference>
<dbReference type="AlphaFoldDB" id="M0DUC6"/>
<dbReference type="PANTHER" id="PTHR30575:SF3">
    <property type="entry name" value="PEPTIDASE M20 DIMERISATION DOMAIN-CONTAINING PROTEIN"/>
    <property type="match status" value="1"/>
</dbReference>
<dbReference type="RefSeq" id="WP_004048419.1">
    <property type="nucleotide sequence ID" value="NZ_AOJE01000043.1"/>
</dbReference>
<dbReference type="GO" id="GO:0071713">
    <property type="term" value="F:para-aminobenzoyl-glutamate hydrolase activity"/>
    <property type="evidence" value="ECO:0007669"/>
    <property type="project" value="TreeGrafter"/>
</dbReference>
<proteinExistence type="predicted"/>
<organism evidence="1 2">
    <name type="scientific">Halorubrum saccharovorum DSM 1137</name>
    <dbReference type="NCBI Taxonomy" id="1227484"/>
    <lineage>
        <taxon>Archaea</taxon>
        <taxon>Methanobacteriati</taxon>
        <taxon>Methanobacteriota</taxon>
        <taxon>Stenosarchaea group</taxon>
        <taxon>Halobacteria</taxon>
        <taxon>Halobacteriales</taxon>
        <taxon>Haloferacaceae</taxon>
        <taxon>Halorubrum</taxon>
    </lineage>
</organism>
<name>M0DUC6_9EURY</name>
<dbReference type="OrthoDB" id="381973at2157"/>
<dbReference type="GO" id="GO:0016805">
    <property type="term" value="F:dipeptidase activity"/>
    <property type="evidence" value="ECO:0007669"/>
    <property type="project" value="TreeGrafter"/>
</dbReference>
<keyword evidence="2" id="KW-1185">Reference proteome</keyword>
<comment type="caution">
    <text evidence="1">The sequence shown here is derived from an EMBL/GenBank/DDBJ whole genome shotgun (WGS) entry which is preliminary data.</text>
</comment>
<dbReference type="SUPFAM" id="SSF53187">
    <property type="entry name" value="Zn-dependent exopeptidases"/>
    <property type="match status" value="1"/>
</dbReference>
<gene>
    <name evidence="1" type="ORF">C471_09035</name>
</gene>
<dbReference type="EMBL" id="AOJE01000043">
    <property type="protein sequence ID" value="ELZ39105.1"/>
    <property type="molecule type" value="Genomic_DNA"/>
</dbReference>
<evidence type="ECO:0000313" key="1">
    <source>
        <dbReference type="EMBL" id="ELZ39105.1"/>
    </source>
</evidence>
<keyword evidence="1" id="KW-0378">Hydrolase</keyword>
<reference evidence="1 2" key="1">
    <citation type="journal article" date="2014" name="PLoS Genet.">
        <title>Phylogenetically driven sequencing of extremely halophilic archaea reveals strategies for static and dynamic osmo-response.</title>
        <authorList>
            <person name="Becker E.A."/>
            <person name="Seitzer P.M."/>
            <person name="Tritt A."/>
            <person name="Larsen D."/>
            <person name="Krusor M."/>
            <person name="Yao A.I."/>
            <person name="Wu D."/>
            <person name="Madern D."/>
            <person name="Eisen J.A."/>
            <person name="Darling A.E."/>
            <person name="Facciotti M.T."/>
        </authorList>
    </citation>
    <scope>NUCLEOTIDE SEQUENCE [LARGE SCALE GENOMIC DNA]</scope>
    <source>
        <strain evidence="1 2">DSM 1137</strain>
    </source>
</reference>
<dbReference type="GO" id="GO:0005737">
    <property type="term" value="C:cytoplasm"/>
    <property type="evidence" value="ECO:0007669"/>
    <property type="project" value="TreeGrafter"/>
</dbReference>
<protein>
    <submittedName>
        <fullName evidence="1">Amidohydrolase</fullName>
    </submittedName>
</protein>
<dbReference type="PANTHER" id="PTHR30575">
    <property type="entry name" value="PEPTIDASE M20"/>
    <property type="match status" value="1"/>
</dbReference>
<dbReference type="STRING" id="1227484.C471_09035"/>
<dbReference type="InterPro" id="IPR052030">
    <property type="entry name" value="Peptidase_M20/M20A_hydrolases"/>
</dbReference>
<accession>M0DUC6</accession>
<dbReference type="Gene3D" id="3.40.630.10">
    <property type="entry name" value="Zn peptidases"/>
    <property type="match status" value="1"/>
</dbReference>
<dbReference type="eggNOG" id="arCOG01108">
    <property type="taxonomic scope" value="Archaea"/>
</dbReference>
<dbReference type="PATRIC" id="fig|1227484.4.peg.1802"/>